<dbReference type="Pfam" id="PF04073">
    <property type="entry name" value="tRNA_edit"/>
    <property type="match status" value="1"/>
</dbReference>
<comment type="caution">
    <text evidence="5">The sequence shown here is derived from an EMBL/GenBank/DDBJ whole genome shotgun (WGS) entry which is preliminary data.</text>
</comment>
<dbReference type="Proteomes" id="UP000294721">
    <property type="component" value="Unassembled WGS sequence"/>
</dbReference>
<dbReference type="InterPro" id="IPR036754">
    <property type="entry name" value="YbaK/aa-tRNA-synt-asso_dom_sf"/>
</dbReference>
<dbReference type="SUPFAM" id="SSF55826">
    <property type="entry name" value="YbaK/ProRS associated domain"/>
    <property type="match status" value="1"/>
</dbReference>
<keyword evidence="6" id="KW-1185">Reference proteome</keyword>
<name>A0ABY2C223_9NEIS</name>
<dbReference type="NCBIfam" id="TIGR00011">
    <property type="entry name" value="YbaK_EbsC"/>
    <property type="match status" value="1"/>
</dbReference>
<dbReference type="InterPro" id="IPR004369">
    <property type="entry name" value="Prolyl-tRNA_editing_YbaK/EbsC"/>
</dbReference>
<dbReference type="CDD" id="cd00002">
    <property type="entry name" value="YbaK_deacylase"/>
    <property type="match status" value="1"/>
</dbReference>
<proteinExistence type="inferred from homology"/>
<evidence type="ECO:0000256" key="3">
    <source>
        <dbReference type="ARBA" id="ARBA00023239"/>
    </source>
</evidence>
<dbReference type="InterPro" id="IPR007214">
    <property type="entry name" value="YbaK/aa-tRNA-synth-assoc-dom"/>
</dbReference>
<keyword evidence="3" id="KW-0456">Lyase</keyword>
<keyword evidence="2" id="KW-0648">Protein biosynthesis</keyword>
<dbReference type="Gene3D" id="3.90.960.10">
    <property type="entry name" value="YbaK/aminoacyl-tRNA synthetase-associated domain"/>
    <property type="match status" value="1"/>
</dbReference>
<comment type="similarity">
    <text evidence="1">Belongs to the prolyl-tRNA editing family. YbaK/EbsC subfamily.</text>
</comment>
<evidence type="ECO:0000313" key="5">
    <source>
        <dbReference type="EMBL" id="TCP10512.1"/>
    </source>
</evidence>
<gene>
    <name evidence="5" type="ORF">EV680_101177</name>
</gene>
<reference evidence="5 6" key="1">
    <citation type="submission" date="2019-03" db="EMBL/GenBank/DDBJ databases">
        <title>Genomic Encyclopedia of Type Strains, Phase IV (KMG-IV): sequencing the most valuable type-strain genomes for metagenomic binning, comparative biology and taxonomic classification.</title>
        <authorList>
            <person name="Goeker M."/>
        </authorList>
    </citation>
    <scope>NUCLEOTIDE SEQUENCE [LARGE SCALE GENOMIC DNA]</scope>
    <source>
        <strain evidence="5 6">DSM 17474</strain>
    </source>
</reference>
<sequence>MVTYREIATKPHGALAATLFQPASDGLFKYQSDMSKPDYPITAAIRFLRAHKIDYTPRLYPYVEHGGTAHSAASLGVGEHEVIKTIVLQNEARQGLIVLMHGDKQISTRNLARTLGMKHIEPADPKQANKWTGFLVGGTSPFGTKTALPVYVEQSIWDLDTIYINGGKRGFLVALAPAALKSLNPVSVNVATDH</sequence>
<protein>
    <submittedName>
        <fullName evidence="5">Cys-tRNA(Pro) deacylase</fullName>
    </submittedName>
</protein>
<evidence type="ECO:0000256" key="2">
    <source>
        <dbReference type="ARBA" id="ARBA00022917"/>
    </source>
</evidence>
<accession>A0ABY2C223</accession>
<dbReference type="PANTHER" id="PTHR30411:SF0">
    <property type="entry name" value="CYS-TRNA(PRO)_CYS-TRNA(CYS) DEACYLASE YBAK"/>
    <property type="match status" value="1"/>
</dbReference>
<organism evidence="5 6">
    <name type="scientific">Uruburuella suis</name>
    <dbReference type="NCBI Taxonomy" id="252130"/>
    <lineage>
        <taxon>Bacteria</taxon>
        <taxon>Pseudomonadati</taxon>
        <taxon>Pseudomonadota</taxon>
        <taxon>Betaproteobacteria</taxon>
        <taxon>Neisseriales</taxon>
        <taxon>Neisseriaceae</taxon>
        <taxon>Uruburuella</taxon>
    </lineage>
</organism>
<evidence type="ECO:0000313" key="6">
    <source>
        <dbReference type="Proteomes" id="UP000294721"/>
    </source>
</evidence>
<evidence type="ECO:0000259" key="4">
    <source>
        <dbReference type="Pfam" id="PF04073"/>
    </source>
</evidence>
<evidence type="ECO:0000256" key="1">
    <source>
        <dbReference type="ARBA" id="ARBA00009798"/>
    </source>
</evidence>
<dbReference type="PANTHER" id="PTHR30411">
    <property type="entry name" value="CYTOPLASMIC PROTEIN"/>
    <property type="match status" value="1"/>
</dbReference>
<dbReference type="EMBL" id="SLXE01000001">
    <property type="protein sequence ID" value="TCP10512.1"/>
    <property type="molecule type" value="Genomic_DNA"/>
</dbReference>
<feature type="domain" description="YbaK/aminoacyl-tRNA synthetase-associated" evidence="4">
    <location>
        <begin position="70"/>
        <end position="181"/>
    </location>
</feature>